<keyword evidence="1" id="KW-0812">Transmembrane</keyword>
<dbReference type="EMBL" id="QTJV01000002">
    <property type="protein sequence ID" value="RFM35529.1"/>
    <property type="molecule type" value="Genomic_DNA"/>
</dbReference>
<protein>
    <submittedName>
        <fullName evidence="2">Uncharacterized protein</fullName>
    </submittedName>
</protein>
<evidence type="ECO:0000313" key="2">
    <source>
        <dbReference type="EMBL" id="RFM35529.1"/>
    </source>
</evidence>
<feature type="transmembrane region" description="Helical" evidence="1">
    <location>
        <begin position="35"/>
        <end position="59"/>
    </location>
</feature>
<evidence type="ECO:0000256" key="1">
    <source>
        <dbReference type="SAM" id="Phobius"/>
    </source>
</evidence>
<sequence length="104" mass="11786">MEKRFTPALWICILMDLIGCASYAVPVLGEVSDVIWAPISAIIFYRMFGGSMGAFGSVFNFMEELFPGLDFIPTFTLSWIVRRITQGIRERKTPAQKVQQYKVA</sequence>
<dbReference type="OrthoDB" id="1144067at2"/>
<keyword evidence="3" id="KW-1185">Reference proteome</keyword>
<accession>A0A3E1P5Q3</accession>
<proteinExistence type="predicted"/>
<keyword evidence="1" id="KW-0472">Membrane</keyword>
<organism evidence="2 3">
    <name type="scientific">Chitinophaga silvisoli</name>
    <dbReference type="NCBI Taxonomy" id="2291814"/>
    <lineage>
        <taxon>Bacteria</taxon>
        <taxon>Pseudomonadati</taxon>
        <taxon>Bacteroidota</taxon>
        <taxon>Chitinophagia</taxon>
        <taxon>Chitinophagales</taxon>
        <taxon>Chitinophagaceae</taxon>
        <taxon>Chitinophaga</taxon>
    </lineage>
</organism>
<reference evidence="2 3" key="1">
    <citation type="submission" date="2018-08" db="EMBL/GenBank/DDBJ databases">
        <title>Chitinophaga sp. K20C18050901, a novel bacterium isolated from forest soil.</title>
        <authorList>
            <person name="Wang C."/>
        </authorList>
    </citation>
    <scope>NUCLEOTIDE SEQUENCE [LARGE SCALE GENOMIC DNA]</scope>
    <source>
        <strain evidence="2 3">K20C18050901</strain>
    </source>
</reference>
<comment type="caution">
    <text evidence="2">The sequence shown here is derived from an EMBL/GenBank/DDBJ whole genome shotgun (WGS) entry which is preliminary data.</text>
</comment>
<dbReference type="AlphaFoldDB" id="A0A3E1P5Q3"/>
<feature type="transmembrane region" description="Helical" evidence="1">
    <location>
        <begin position="7"/>
        <end position="29"/>
    </location>
</feature>
<evidence type="ECO:0000313" key="3">
    <source>
        <dbReference type="Proteomes" id="UP000261174"/>
    </source>
</evidence>
<dbReference type="Proteomes" id="UP000261174">
    <property type="component" value="Unassembled WGS sequence"/>
</dbReference>
<gene>
    <name evidence="2" type="ORF">DXN04_09090</name>
</gene>
<keyword evidence="1" id="KW-1133">Transmembrane helix</keyword>
<dbReference type="RefSeq" id="WP_116853021.1">
    <property type="nucleotide sequence ID" value="NZ_QTJV01000002.1"/>
</dbReference>
<name>A0A3E1P5Q3_9BACT</name>